<name>A0A816QUE9_9BILA</name>
<evidence type="ECO:0000313" key="8">
    <source>
        <dbReference type="Proteomes" id="UP000663866"/>
    </source>
</evidence>
<dbReference type="Pfam" id="PF13428">
    <property type="entry name" value="TPR_14"/>
    <property type="match status" value="1"/>
</dbReference>
<dbReference type="GO" id="GO:0060271">
    <property type="term" value="P:cilium assembly"/>
    <property type="evidence" value="ECO:0007669"/>
    <property type="project" value="TreeGrafter"/>
</dbReference>
<dbReference type="Proteomes" id="UP000663866">
    <property type="component" value="Unassembled WGS sequence"/>
</dbReference>
<protein>
    <recommendedName>
        <fullName evidence="9">Bardet-Biedl syndrome 4</fullName>
    </recommendedName>
</protein>
<evidence type="ECO:0000256" key="2">
    <source>
        <dbReference type="ARBA" id="ARBA00022803"/>
    </source>
</evidence>
<keyword evidence="2 4" id="KW-0802">TPR repeat</keyword>
<dbReference type="InterPro" id="IPR011990">
    <property type="entry name" value="TPR-like_helical_dom_sf"/>
</dbReference>
<comment type="caution">
    <text evidence="5">The sequence shown here is derived from an EMBL/GenBank/DDBJ whole genome shotgun (WGS) entry which is preliminary data.</text>
</comment>
<dbReference type="Pfam" id="PF13181">
    <property type="entry name" value="TPR_8"/>
    <property type="match status" value="3"/>
</dbReference>
<dbReference type="PANTHER" id="PTHR44186:SF1">
    <property type="entry name" value="BARDET-BIEDL SYNDROME 4 PROTEIN"/>
    <property type="match status" value="1"/>
</dbReference>
<evidence type="ECO:0000256" key="1">
    <source>
        <dbReference type="ARBA" id="ARBA00022737"/>
    </source>
</evidence>
<proteinExistence type="inferred from homology"/>
<evidence type="ECO:0000256" key="4">
    <source>
        <dbReference type="PROSITE-ProRule" id="PRU00339"/>
    </source>
</evidence>
<evidence type="ECO:0000256" key="3">
    <source>
        <dbReference type="ARBA" id="ARBA00023778"/>
    </source>
</evidence>
<sequence>MEKKNDRLGIKQLVTTAADLYHLAMATASTKFSSSSSFYPSAAFIASSNSLNEVCTLDKYNWFLHRMYARGEYDRIQQFIHIQSHRNTYMTYVQALVHRQQGLIVEALELFQRCAIESPSLTNIKQVAKSLALLGRYRLAIDAYQEALTLTTNDWEILHNLGLCHTHLNELKQAKEYFLQALQITEIQDASFLALGKVYLLEGERTEAEALYEQGVRRNPESVELYTQLGLVAFEKANYTKAFECFGTALTFSPTHTPAIMAACQVIQKHGDADVALSKYRIIYRRKPECVQVWNNIGMCFFSKKKFVAAVSCLKRANYLAPFELYVLYNLALVHLYLQQNASAAIFLESAIRINKKHAPSYTLLGITLSKLNDFNNALKSFNYSLKIDPTDPIALLNLAILETNTGVSQSKIDKTLKQFHQYYSQRAASMSQHELDTSMLDIAAQLGSQSQISIQNNDENLTSTFTSRELLDNMIQ</sequence>
<dbReference type="GO" id="GO:0061512">
    <property type="term" value="P:protein localization to cilium"/>
    <property type="evidence" value="ECO:0007669"/>
    <property type="project" value="TreeGrafter"/>
</dbReference>
<dbReference type="AlphaFoldDB" id="A0A816QUE9"/>
<dbReference type="EMBL" id="CAJNRF010004770">
    <property type="protein sequence ID" value="CAF2064299.1"/>
    <property type="molecule type" value="Genomic_DNA"/>
</dbReference>
<dbReference type="Gene3D" id="1.25.40.10">
    <property type="entry name" value="Tetratricopeptide repeat domain"/>
    <property type="match status" value="2"/>
</dbReference>
<dbReference type="Proteomes" id="UP000663856">
    <property type="component" value="Unassembled WGS sequence"/>
</dbReference>
<evidence type="ECO:0000313" key="6">
    <source>
        <dbReference type="EMBL" id="CAF3836069.1"/>
    </source>
</evidence>
<evidence type="ECO:0000313" key="7">
    <source>
        <dbReference type="Proteomes" id="UP000663856"/>
    </source>
</evidence>
<comment type="similarity">
    <text evidence="3">Belongs to the BBS4 family.</text>
</comment>
<keyword evidence="8" id="KW-1185">Reference proteome</keyword>
<feature type="repeat" description="TPR" evidence="4">
    <location>
        <begin position="189"/>
        <end position="222"/>
    </location>
</feature>
<dbReference type="PROSITE" id="PS50005">
    <property type="entry name" value="TPR"/>
    <property type="match status" value="4"/>
</dbReference>
<feature type="repeat" description="TPR" evidence="4">
    <location>
        <begin position="155"/>
        <end position="188"/>
    </location>
</feature>
<dbReference type="SMART" id="SM00028">
    <property type="entry name" value="TPR"/>
    <property type="match status" value="8"/>
</dbReference>
<accession>A0A816QUE9</accession>
<dbReference type="SUPFAM" id="SSF48452">
    <property type="entry name" value="TPR-like"/>
    <property type="match status" value="2"/>
</dbReference>
<evidence type="ECO:0000313" key="5">
    <source>
        <dbReference type="EMBL" id="CAF2064299.1"/>
    </source>
</evidence>
<reference evidence="5" key="1">
    <citation type="submission" date="2021-02" db="EMBL/GenBank/DDBJ databases">
        <authorList>
            <person name="Nowell W R."/>
        </authorList>
    </citation>
    <scope>NUCLEOTIDE SEQUENCE</scope>
</reference>
<gene>
    <name evidence="6" type="ORF">OVN521_LOCUS5956</name>
    <name evidence="5" type="ORF">WKI299_LOCUS12751</name>
</gene>
<dbReference type="Pfam" id="PF13432">
    <property type="entry name" value="TPR_16"/>
    <property type="match status" value="1"/>
</dbReference>
<dbReference type="GO" id="GO:0036064">
    <property type="term" value="C:ciliary basal body"/>
    <property type="evidence" value="ECO:0007669"/>
    <property type="project" value="TreeGrafter"/>
</dbReference>
<dbReference type="PANTHER" id="PTHR44186">
    <property type="match status" value="1"/>
</dbReference>
<keyword evidence="1" id="KW-0677">Repeat</keyword>
<organism evidence="5 7">
    <name type="scientific">Rotaria magnacalcarata</name>
    <dbReference type="NCBI Taxonomy" id="392030"/>
    <lineage>
        <taxon>Eukaryota</taxon>
        <taxon>Metazoa</taxon>
        <taxon>Spiralia</taxon>
        <taxon>Gnathifera</taxon>
        <taxon>Rotifera</taxon>
        <taxon>Eurotatoria</taxon>
        <taxon>Bdelloidea</taxon>
        <taxon>Philodinida</taxon>
        <taxon>Philodinidae</taxon>
        <taxon>Rotaria</taxon>
    </lineage>
</organism>
<feature type="repeat" description="TPR" evidence="4">
    <location>
        <begin position="223"/>
        <end position="256"/>
    </location>
</feature>
<evidence type="ECO:0008006" key="9">
    <source>
        <dbReference type="Google" id="ProtNLM"/>
    </source>
</evidence>
<feature type="repeat" description="TPR" evidence="4">
    <location>
        <begin position="359"/>
        <end position="392"/>
    </location>
</feature>
<dbReference type="EMBL" id="CAJOBG010000609">
    <property type="protein sequence ID" value="CAF3836069.1"/>
    <property type="molecule type" value="Genomic_DNA"/>
</dbReference>
<dbReference type="InterPro" id="IPR019734">
    <property type="entry name" value="TPR_rpt"/>
</dbReference>